<gene>
    <name evidence="1" type="ORF">SAMN06265182_1937</name>
</gene>
<evidence type="ECO:0000313" key="2">
    <source>
        <dbReference type="Proteomes" id="UP000219036"/>
    </source>
</evidence>
<proteinExistence type="predicted"/>
<sequence>MRVYIKEEGGKYFLINAVSGEKIEEFSDISDAVKYSLEKGYQLPLRSVDGTFVVDKAGNPVYIDDKGILELADGTLLEGCRICPRCGWIAYWEEVLDEDKEPRECYVCPHCGYVFECTPEEEDIGAGD</sequence>
<accession>A0A285NPF6</accession>
<organism evidence="1 2">
    <name type="scientific">Persephonella hydrogeniphila</name>
    <dbReference type="NCBI Taxonomy" id="198703"/>
    <lineage>
        <taxon>Bacteria</taxon>
        <taxon>Pseudomonadati</taxon>
        <taxon>Aquificota</taxon>
        <taxon>Aquificia</taxon>
        <taxon>Aquificales</taxon>
        <taxon>Hydrogenothermaceae</taxon>
        <taxon>Persephonella</taxon>
    </lineage>
</organism>
<protein>
    <submittedName>
        <fullName evidence="1">Uncharacterized protein</fullName>
    </submittedName>
</protein>
<dbReference type="RefSeq" id="WP_097001086.1">
    <property type="nucleotide sequence ID" value="NZ_OBEI01000012.1"/>
</dbReference>
<dbReference type="Proteomes" id="UP000219036">
    <property type="component" value="Unassembled WGS sequence"/>
</dbReference>
<keyword evidence="2" id="KW-1185">Reference proteome</keyword>
<reference evidence="2" key="1">
    <citation type="submission" date="2017-09" db="EMBL/GenBank/DDBJ databases">
        <authorList>
            <person name="Varghese N."/>
            <person name="Submissions S."/>
        </authorList>
    </citation>
    <scope>NUCLEOTIDE SEQUENCE [LARGE SCALE GENOMIC DNA]</scope>
    <source>
        <strain evidence="2">DSM 15103</strain>
    </source>
</reference>
<name>A0A285NPF6_9AQUI</name>
<evidence type="ECO:0000313" key="1">
    <source>
        <dbReference type="EMBL" id="SNZ10847.1"/>
    </source>
</evidence>
<dbReference type="EMBL" id="OBEI01000012">
    <property type="protein sequence ID" value="SNZ10847.1"/>
    <property type="molecule type" value="Genomic_DNA"/>
</dbReference>
<dbReference type="AlphaFoldDB" id="A0A285NPF6"/>
<dbReference type="OrthoDB" id="13651at2"/>